<protein>
    <submittedName>
        <fullName evidence="5">TrmB family transcriptional regulator</fullName>
    </submittedName>
</protein>
<evidence type="ECO:0000256" key="2">
    <source>
        <dbReference type="ARBA" id="ARBA00023125"/>
    </source>
</evidence>
<comment type="caution">
    <text evidence="5">The sequence shown here is derived from an EMBL/GenBank/DDBJ whole genome shotgun (WGS) entry which is preliminary data.</text>
</comment>
<dbReference type="OrthoDB" id="6462103at2"/>
<keyword evidence="6" id="KW-1185">Reference proteome</keyword>
<dbReference type="Gene3D" id="1.10.10.10">
    <property type="entry name" value="Winged helix-like DNA-binding domain superfamily/Winged helix DNA-binding domain"/>
    <property type="match status" value="1"/>
</dbReference>
<name>A0A0B3W661_9FIRM</name>
<reference evidence="5 6" key="1">
    <citation type="submission" date="2014-12" db="EMBL/GenBank/DDBJ databases">
        <title>Draft genome sequence of Terrisporobacter sp. 08-306576, isolated from the blood culture of a bacteremia patient.</title>
        <authorList>
            <person name="Lund L.C."/>
            <person name="Sydenham T.V."/>
            <person name="Hogh S.V."/>
            <person name="Skov M.N."/>
            <person name="Kemp M."/>
            <person name="Justesen U.S."/>
        </authorList>
    </citation>
    <scope>NUCLEOTIDE SEQUENCE [LARGE SCALE GENOMIC DNA]</scope>
    <source>
        <strain evidence="5 6">08-306576</strain>
    </source>
</reference>
<dbReference type="Pfam" id="PF01047">
    <property type="entry name" value="MarR"/>
    <property type="match status" value="1"/>
</dbReference>
<dbReference type="RefSeq" id="WP_039678958.1">
    <property type="nucleotide sequence ID" value="NZ_JAWGXO010000005.1"/>
</dbReference>
<organism evidence="5 6">
    <name type="scientific">Terrisporobacter othiniensis</name>
    <dbReference type="NCBI Taxonomy" id="1577792"/>
    <lineage>
        <taxon>Bacteria</taxon>
        <taxon>Bacillati</taxon>
        <taxon>Bacillota</taxon>
        <taxon>Clostridia</taxon>
        <taxon>Peptostreptococcales</taxon>
        <taxon>Peptostreptococcaceae</taxon>
        <taxon>Terrisporobacter</taxon>
    </lineage>
</organism>
<dbReference type="SMART" id="SM00347">
    <property type="entry name" value="HTH_MARR"/>
    <property type="match status" value="1"/>
</dbReference>
<dbReference type="EMBL" id="JWHR01000061">
    <property type="protein sequence ID" value="KHS57897.1"/>
    <property type="molecule type" value="Genomic_DNA"/>
</dbReference>
<dbReference type="AlphaFoldDB" id="A0A0B3W661"/>
<dbReference type="PROSITE" id="PS50995">
    <property type="entry name" value="HTH_MARR_2"/>
    <property type="match status" value="1"/>
</dbReference>
<dbReference type="InterPro" id="IPR036388">
    <property type="entry name" value="WH-like_DNA-bd_sf"/>
</dbReference>
<evidence type="ECO:0000313" key="6">
    <source>
        <dbReference type="Proteomes" id="UP000031189"/>
    </source>
</evidence>
<dbReference type="InterPro" id="IPR036390">
    <property type="entry name" value="WH_DNA-bd_sf"/>
</dbReference>
<accession>A0A0B3W661</accession>
<dbReference type="PRINTS" id="PR00598">
    <property type="entry name" value="HTHMARR"/>
</dbReference>
<dbReference type="InterPro" id="IPR023187">
    <property type="entry name" value="Tscrpt_reg_MarR-type_CS"/>
</dbReference>
<dbReference type="InterPro" id="IPR011991">
    <property type="entry name" value="ArsR-like_HTH"/>
</dbReference>
<dbReference type="InterPro" id="IPR000835">
    <property type="entry name" value="HTH_MarR-typ"/>
</dbReference>
<evidence type="ECO:0000259" key="4">
    <source>
        <dbReference type="PROSITE" id="PS50995"/>
    </source>
</evidence>
<feature type="domain" description="HTH marR-type" evidence="4">
    <location>
        <begin position="1"/>
        <end position="138"/>
    </location>
</feature>
<keyword evidence="3" id="KW-0804">Transcription</keyword>
<dbReference type="STRING" id="1577792.QX51_05770"/>
<dbReference type="GO" id="GO:0003700">
    <property type="term" value="F:DNA-binding transcription factor activity"/>
    <property type="evidence" value="ECO:0007669"/>
    <property type="project" value="InterPro"/>
</dbReference>
<dbReference type="PANTHER" id="PTHR42756">
    <property type="entry name" value="TRANSCRIPTIONAL REGULATOR, MARR"/>
    <property type="match status" value="1"/>
</dbReference>
<gene>
    <name evidence="5" type="ORF">QX51_05770</name>
</gene>
<keyword evidence="2" id="KW-0238">DNA-binding</keyword>
<dbReference type="CDD" id="cd00090">
    <property type="entry name" value="HTH_ARSR"/>
    <property type="match status" value="1"/>
</dbReference>
<dbReference type="Proteomes" id="UP000031189">
    <property type="component" value="Unassembled WGS sequence"/>
</dbReference>
<dbReference type="GO" id="GO:0003677">
    <property type="term" value="F:DNA binding"/>
    <property type="evidence" value="ECO:0007669"/>
    <property type="project" value="UniProtKB-KW"/>
</dbReference>
<proteinExistence type="predicted"/>
<sequence length="142" mass="16875">MDRKECGNIGKYISQIYRKGRIFIGRGLEEYNIGQGQFMFLLELYIEDGRNQEELAEVLKIDKGTTARAIKKLEENGFIRREKDEKDKRSNRVYLTEEGKGMKDNIFFILNQWDKKMSEQLDEEERELMIKLLRKVCSNINI</sequence>
<keyword evidence="1" id="KW-0805">Transcription regulation</keyword>
<dbReference type="PROSITE" id="PS01117">
    <property type="entry name" value="HTH_MARR_1"/>
    <property type="match status" value="1"/>
</dbReference>
<evidence type="ECO:0000256" key="1">
    <source>
        <dbReference type="ARBA" id="ARBA00023015"/>
    </source>
</evidence>
<dbReference type="SUPFAM" id="SSF46785">
    <property type="entry name" value="Winged helix' DNA-binding domain"/>
    <property type="match status" value="1"/>
</dbReference>
<dbReference type="PANTHER" id="PTHR42756:SF2">
    <property type="entry name" value="MARR FAMILY REGULATORY PROTEIN"/>
    <property type="match status" value="1"/>
</dbReference>
<evidence type="ECO:0000313" key="5">
    <source>
        <dbReference type="EMBL" id="KHS57897.1"/>
    </source>
</evidence>
<evidence type="ECO:0000256" key="3">
    <source>
        <dbReference type="ARBA" id="ARBA00023163"/>
    </source>
</evidence>